<gene>
    <name evidence="2" type="ORF">NKR19_g1317</name>
</gene>
<feature type="compositionally biased region" description="Low complexity" evidence="1">
    <location>
        <begin position="20"/>
        <end position="37"/>
    </location>
</feature>
<protein>
    <submittedName>
        <fullName evidence="2">Uncharacterized protein</fullName>
    </submittedName>
</protein>
<feature type="compositionally biased region" description="Low complexity" evidence="1">
    <location>
        <begin position="55"/>
        <end position="68"/>
    </location>
</feature>
<dbReference type="EMBL" id="JANBVN010000012">
    <property type="protein sequence ID" value="KAJ9162415.1"/>
    <property type="molecule type" value="Genomic_DNA"/>
</dbReference>
<accession>A0AA38SCS2</accession>
<name>A0AA38SCS2_9PEZI</name>
<evidence type="ECO:0000313" key="3">
    <source>
        <dbReference type="Proteomes" id="UP001174691"/>
    </source>
</evidence>
<sequence>MPLNFLTLYKGYRAIPLSILSPSSSGRSRSPDYSSGDNWGEANFLYDPPPKSPMATATGSGTSPSSSTICLPGTPRHGPLIDLYDEDEDSVLSEEQETSSRTMAEVRSTGLVTTDEVATALTYQEAALGRVAPRRGISHSGDYAVCDGDRRREELMRFYGVDEDAVEIMGELGVDERWEGVVVERMFDCDDDAGRSWCSGDRWRTMGGMAASPTEEKAPVGEAEEGNGGFVGSWLGLDTKLLSTGEVEPELQLPGNELLGLVGEEAAKWARCHAEMTDTGCDDESSNSSGSSS</sequence>
<reference evidence="2" key="1">
    <citation type="submission" date="2022-07" db="EMBL/GenBank/DDBJ databases">
        <title>Fungi with potential for degradation of polypropylene.</title>
        <authorList>
            <person name="Gostincar C."/>
        </authorList>
    </citation>
    <scope>NUCLEOTIDE SEQUENCE</scope>
    <source>
        <strain evidence="2">EXF-13287</strain>
    </source>
</reference>
<dbReference type="Proteomes" id="UP001174691">
    <property type="component" value="Unassembled WGS sequence"/>
</dbReference>
<proteinExistence type="predicted"/>
<evidence type="ECO:0000256" key="1">
    <source>
        <dbReference type="SAM" id="MobiDB-lite"/>
    </source>
</evidence>
<feature type="region of interest" description="Disordered" evidence="1">
    <location>
        <begin position="20"/>
        <end position="72"/>
    </location>
</feature>
<organism evidence="2 3">
    <name type="scientific">Coniochaeta hoffmannii</name>
    <dbReference type="NCBI Taxonomy" id="91930"/>
    <lineage>
        <taxon>Eukaryota</taxon>
        <taxon>Fungi</taxon>
        <taxon>Dikarya</taxon>
        <taxon>Ascomycota</taxon>
        <taxon>Pezizomycotina</taxon>
        <taxon>Sordariomycetes</taxon>
        <taxon>Sordariomycetidae</taxon>
        <taxon>Coniochaetales</taxon>
        <taxon>Coniochaetaceae</taxon>
        <taxon>Coniochaeta</taxon>
    </lineage>
</organism>
<comment type="caution">
    <text evidence="2">The sequence shown here is derived from an EMBL/GenBank/DDBJ whole genome shotgun (WGS) entry which is preliminary data.</text>
</comment>
<dbReference type="AlphaFoldDB" id="A0AA38SCS2"/>
<evidence type="ECO:0000313" key="2">
    <source>
        <dbReference type="EMBL" id="KAJ9162415.1"/>
    </source>
</evidence>
<keyword evidence="3" id="KW-1185">Reference proteome</keyword>